<gene>
    <name evidence="2" type="ORF">ACFSOX_06190</name>
</gene>
<dbReference type="EMBL" id="JBHUIW010000004">
    <property type="protein sequence ID" value="MFD2181735.1"/>
    <property type="molecule type" value="Genomic_DNA"/>
</dbReference>
<evidence type="ECO:0000313" key="2">
    <source>
        <dbReference type="EMBL" id="MFD2181735.1"/>
    </source>
</evidence>
<reference evidence="3" key="1">
    <citation type="journal article" date="2019" name="Int. J. Syst. Evol. Microbiol.">
        <title>The Global Catalogue of Microorganisms (GCM) 10K type strain sequencing project: providing services to taxonomists for standard genome sequencing and annotation.</title>
        <authorList>
            <consortium name="The Broad Institute Genomics Platform"/>
            <consortium name="The Broad Institute Genome Sequencing Center for Infectious Disease"/>
            <person name="Wu L."/>
            <person name="Ma J."/>
        </authorList>
    </citation>
    <scope>NUCLEOTIDE SEQUENCE [LARGE SCALE GENOMIC DNA]</scope>
    <source>
        <strain evidence="3">CGMCC 1.6774</strain>
    </source>
</reference>
<sequence>MSIELRVPFIPETTLRKHQVFEAADSRFRSAARLRQALWREQNGWPIGGYTTAQGKRRTIGNCVSAKAAQAGANFILPEIAQLVRRELAYREDGALFDEARLVANLLSSTPVLFNSLGPLKLDLKLATRVFRRLLPGFVQRVTDIQFEHAPDRGSPRFLADYTAFDALVKCKTPAGADGFIAIEVKYSEGMNEPEARLRARYDQVSSACGLFKDGTSEALRANPLQQLWRQHMLAQMMVNERLYPMGRYVLIAPILNSRVARAVNLYRDHLVDAADKVPFVDFSLEAVLTALKEAGAAEIAAVLNERYCDFSSLHALI</sequence>
<dbReference type="Proteomes" id="UP001597314">
    <property type="component" value="Unassembled WGS sequence"/>
</dbReference>
<accession>A0ABW5AGX4</accession>
<name>A0ABW5AGX4_9BRAD</name>
<dbReference type="RefSeq" id="WP_378476917.1">
    <property type="nucleotide sequence ID" value="NZ_JBHUIW010000004.1"/>
</dbReference>
<evidence type="ECO:0000259" key="1">
    <source>
        <dbReference type="Pfam" id="PF20796"/>
    </source>
</evidence>
<protein>
    <recommendedName>
        <fullName evidence="1">PD-(D/E)XK nuclease-like domain-containing protein</fullName>
    </recommendedName>
</protein>
<feature type="domain" description="PD-(D/E)XK nuclease-like" evidence="1">
    <location>
        <begin position="24"/>
        <end position="310"/>
    </location>
</feature>
<evidence type="ECO:0000313" key="3">
    <source>
        <dbReference type="Proteomes" id="UP001597314"/>
    </source>
</evidence>
<dbReference type="Pfam" id="PF20796">
    <property type="entry name" value="PDDEXK_13"/>
    <property type="match status" value="1"/>
</dbReference>
<proteinExistence type="predicted"/>
<organism evidence="2 3">
    <name type="scientific">Rhodoplanes azumiensis</name>
    <dbReference type="NCBI Taxonomy" id="1897628"/>
    <lineage>
        <taxon>Bacteria</taxon>
        <taxon>Pseudomonadati</taxon>
        <taxon>Pseudomonadota</taxon>
        <taxon>Alphaproteobacteria</taxon>
        <taxon>Hyphomicrobiales</taxon>
        <taxon>Nitrobacteraceae</taxon>
        <taxon>Rhodoplanes</taxon>
    </lineage>
</organism>
<dbReference type="InterPro" id="IPR048822">
    <property type="entry name" value="PDDEXK_13"/>
</dbReference>
<comment type="caution">
    <text evidence="2">The sequence shown here is derived from an EMBL/GenBank/DDBJ whole genome shotgun (WGS) entry which is preliminary data.</text>
</comment>
<keyword evidence="3" id="KW-1185">Reference proteome</keyword>